<name>A0A8J2P7V2_9HEXA</name>
<protein>
    <submittedName>
        <fullName evidence="1">Uncharacterized protein</fullName>
    </submittedName>
</protein>
<dbReference type="EMBL" id="CAJVCH010147391">
    <property type="protein sequence ID" value="CAG7727341.1"/>
    <property type="molecule type" value="Genomic_DNA"/>
</dbReference>
<organism evidence="1 2">
    <name type="scientific">Allacma fusca</name>
    <dbReference type="NCBI Taxonomy" id="39272"/>
    <lineage>
        <taxon>Eukaryota</taxon>
        <taxon>Metazoa</taxon>
        <taxon>Ecdysozoa</taxon>
        <taxon>Arthropoda</taxon>
        <taxon>Hexapoda</taxon>
        <taxon>Collembola</taxon>
        <taxon>Symphypleona</taxon>
        <taxon>Sminthuridae</taxon>
        <taxon>Allacma</taxon>
    </lineage>
</organism>
<sequence length="21" mass="2350">VTIRLYFQPVGCVSDWNPLAA</sequence>
<gene>
    <name evidence="1" type="ORF">AFUS01_LOCUS16190</name>
</gene>
<reference evidence="1" key="1">
    <citation type="submission" date="2021-06" db="EMBL/GenBank/DDBJ databases">
        <authorList>
            <person name="Hodson N. C."/>
            <person name="Mongue J. A."/>
            <person name="Jaron S. K."/>
        </authorList>
    </citation>
    <scope>NUCLEOTIDE SEQUENCE</scope>
</reference>
<evidence type="ECO:0000313" key="1">
    <source>
        <dbReference type="EMBL" id="CAG7727341.1"/>
    </source>
</evidence>
<keyword evidence="2" id="KW-1185">Reference proteome</keyword>
<comment type="caution">
    <text evidence="1">The sequence shown here is derived from an EMBL/GenBank/DDBJ whole genome shotgun (WGS) entry which is preliminary data.</text>
</comment>
<dbReference type="Proteomes" id="UP000708208">
    <property type="component" value="Unassembled WGS sequence"/>
</dbReference>
<proteinExistence type="predicted"/>
<accession>A0A8J2P7V2</accession>
<feature type="non-terminal residue" evidence="1">
    <location>
        <position position="1"/>
    </location>
</feature>
<evidence type="ECO:0000313" key="2">
    <source>
        <dbReference type="Proteomes" id="UP000708208"/>
    </source>
</evidence>
<dbReference type="AlphaFoldDB" id="A0A8J2P7V2"/>